<dbReference type="SUPFAM" id="SSF54236">
    <property type="entry name" value="Ubiquitin-like"/>
    <property type="match status" value="1"/>
</dbReference>
<reference evidence="5" key="1">
    <citation type="submission" date="2016-04" db="UniProtKB">
        <authorList>
            <consortium name="WormBaseParasite"/>
        </authorList>
    </citation>
    <scope>IDENTIFICATION</scope>
</reference>
<feature type="region of interest" description="Disordered" evidence="1">
    <location>
        <begin position="129"/>
        <end position="151"/>
    </location>
</feature>
<keyword evidence="4" id="KW-1185">Reference proteome</keyword>
<dbReference type="GO" id="GO:0005096">
    <property type="term" value="F:GTPase activator activity"/>
    <property type="evidence" value="ECO:0007669"/>
    <property type="project" value="InterPro"/>
</dbReference>
<feature type="domain" description="RGS" evidence="2">
    <location>
        <begin position="11"/>
        <end position="121"/>
    </location>
</feature>
<dbReference type="SUPFAM" id="SSF48097">
    <property type="entry name" value="Regulator of G-protein signaling, RGS"/>
    <property type="match status" value="1"/>
</dbReference>
<dbReference type="OrthoDB" id="196547at2759"/>
<dbReference type="Gene3D" id="1.10.167.10">
    <property type="entry name" value="Regulator of G-protein Signalling 4, domain 2"/>
    <property type="match status" value="1"/>
</dbReference>
<evidence type="ECO:0000313" key="3">
    <source>
        <dbReference type="EMBL" id="VDM52795.1"/>
    </source>
</evidence>
<proteinExistence type="predicted"/>
<evidence type="ECO:0000313" key="4">
    <source>
        <dbReference type="Proteomes" id="UP000267027"/>
    </source>
</evidence>
<dbReference type="GO" id="GO:0005634">
    <property type="term" value="C:nucleus"/>
    <property type="evidence" value="ECO:0007669"/>
    <property type="project" value="TreeGrafter"/>
</dbReference>
<gene>
    <name evidence="3" type="ORF">ACOC_LOCUS1210</name>
</gene>
<dbReference type="WBParaSite" id="ACOC_0000120901-mRNA-1">
    <property type="protein sequence ID" value="ACOC_0000120901-mRNA-1"/>
    <property type="gene ID" value="ACOC_0000120901"/>
</dbReference>
<dbReference type="PRINTS" id="PR01301">
    <property type="entry name" value="RGSPROTEIN"/>
</dbReference>
<dbReference type="InterPro" id="IPR036305">
    <property type="entry name" value="RGS_sf"/>
</dbReference>
<dbReference type="OMA" id="GKYPRNT"/>
<dbReference type="PROSITE" id="PS50132">
    <property type="entry name" value="RGS"/>
    <property type="match status" value="1"/>
</dbReference>
<dbReference type="GO" id="GO:0005737">
    <property type="term" value="C:cytoplasm"/>
    <property type="evidence" value="ECO:0007669"/>
    <property type="project" value="TreeGrafter"/>
</dbReference>
<evidence type="ECO:0000313" key="5">
    <source>
        <dbReference type="WBParaSite" id="ACOC_0000120901-mRNA-1"/>
    </source>
</evidence>
<evidence type="ECO:0000256" key="1">
    <source>
        <dbReference type="SAM" id="MobiDB-lite"/>
    </source>
</evidence>
<dbReference type="EMBL" id="UYYA01000167">
    <property type="protein sequence ID" value="VDM52795.1"/>
    <property type="molecule type" value="Genomic_DNA"/>
</dbReference>
<evidence type="ECO:0000259" key="2">
    <source>
        <dbReference type="PROSITE" id="PS50132"/>
    </source>
</evidence>
<dbReference type="Pfam" id="PF00615">
    <property type="entry name" value="RGS"/>
    <property type="match status" value="1"/>
</dbReference>
<dbReference type="STRING" id="334426.A0A158PDW6"/>
<dbReference type="InterPro" id="IPR046995">
    <property type="entry name" value="RGS10/12/14-like"/>
</dbReference>
<dbReference type="PANTHER" id="PTHR45945:SF3">
    <property type="entry name" value="REGULATOR OF G-PROTEIN SIGNALING LOCO"/>
    <property type="match status" value="1"/>
</dbReference>
<sequence length="505" mass="57058">MGSAEYILKSIFKRVLRDPKLRQPFQAFLEQQFCAENLNFYVAVERFRDMQFNNETNFARHIYERHFATNSAEPVNVDNSTSKRIRETMEAGKYPRNTFDLAQYQIFHLLKYDCWPRFLRAGGVQPEFSDEELAEEDERQHQSGLTTAASTSRQREVDLICSKRRSLFAIDGKQLSMPAEMSTSLPHRHPPPSRTEPKYCRLMTGDTCGTQVVKLTDPTISVRQWTQNMAIMLAMDKNATEAVDAETCSTIDPARQAIDALQSRSVRIVPVVTFAVEILPPNYSFKSPSSTPTKVILVRARHSLSAGGVLRPLLSKYSIDYTTVTVLFSGTLEVIRNSVSIGNIGTRSLTVMTQSQYNERVHGGKKDVPIPRDPIITSPNLAIEHNLQFHQHGDVSYCELPSEADRLKHAQKLIQNVFNFWISNFSSAAVSNKEETTRFGNQRIPSRRKSVGQSSSSGVYCGEEVSVEAPKEPIRKRLSLFKNVGDACFVTLNFALAQLKGNFYH</sequence>
<reference evidence="3 4" key="2">
    <citation type="submission" date="2018-11" db="EMBL/GenBank/DDBJ databases">
        <authorList>
            <consortium name="Pathogen Informatics"/>
        </authorList>
    </citation>
    <scope>NUCLEOTIDE SEQUENCE [LARGE SCALE GENOMIC DNA]</scope>
    <source>
        <strain evidence="3 4">Costa Rica</strain>
    </source>
</reference>
<dbReference type="InterPro" id="IPR029071">
    <property type="entry name" value="Ubiquitin-like_domsf"/>
</dbReference>
<dbReference type="GO" id="GO:0008277">
    <property type="term" value="P:regulation of G protein-coupled receptor signaling pathway"/>
    <property type="evidence" value="ECO:0007669"/>
    <property type="project" value="TreeGrafter"/>
</dbReference>
<organism evidence="5">
    <name type="scientific">Angiostrongylus costaricensis</name>
    <name type="common">Nematode worm</name>
    <dbReference type="NCBI Taxonomy" id="334426"/>
    <lineage>
        <taxon>Eukaryota</taxon>
        <taxon>Metazoa</taxon>
        <taxon>Ecdysozoa</taxon>
        <taxon>Nematoda</taxon>
        <taxon>Chromadorea</taxon>
        <taxon>Rhabditida</taxon>
        <taxon>Rhabditina</taxon>
        <taxon>Rhabditomorpha</taxon>
        <taxon>Strongyloidea</taxon>
        <taxon>Metastrongylidae</taxon>
        <taxon>Angiostrongylus</taxon>
    </lineage>
</organism>
<dbReference type="PANTHER" id="PTHR45945">
    <property type="entry name" value="REGULATOR OF G-PROTEIN SIGNALING LOCO"/>
    <property type="match status" value="1"/>
</dbReference>
<dbReference type="InterPro" id="IPR044926">
    <property type="entry name" value="RGS_subdomain_2"/>
</dbReference>
<name>A0A158PDW6_ANGCS</name>
<dbReference type="GO" id="GO:0005886">
    <property type="term" value="C:plasma membrane"/>
    <property type="evidence" value="ECO:0007669"/>
    <property type="project" value="TreeGrafter"/>
</dbReference>
<dbReference type="AlphaFoldDB" id="A0A158PDW6"/>
<feature type="compositionally biased region" description="Polar residues" evidence="1">
    <location>
        <begin position="142"/>
        <end position="151"/>
    </location>
</feature>
<dbReference type="SMART" id="SM00315">
    <property type="entry name" value="RGS"/>
    <property type="match status" value="1"/>
</dbReference>
<protein>
    <submittedName>
        <fullName evidence="5">RGS domain-containing protein</fullName>
    </submittedName>
</protein>
<dbReference type="InterPro" id="IPR016137">
    <property type="entry name" value="RGS"/>
</dbReference>
<dbReference type="Proteomes" id="UP000267027">
    <property type="component" value="Unassembled WGS sequence"/>
</dbReference>
<accession>A0A158PDW6</accession>